<dbReference type="Gene3D" id="3.30.460.10">
    <property type="entry name" value="Beta Polymerase, domain 2"/>
    <property type="match status" value="1"/>
</dbReference>
<keyword evidence="6 7" id="KW-0804">Transcription</keyword>
<comment type="similarity">
    <text evidence="7 8">Belongs to the tRNA nucleotidyltransferase/poly(A) polymerase family.</text>
</comment>
<keyword evidence="5 7" id="KW-0694">RNA-binding</keyword>
<accession>A0A1H8A6F3</accession>
<dbReference type="Pfam" id="PF12627">
    <property type="entry name" value="PolyA_pol_RNAbd"/>
    <property type="match status" value="1"/>
</dbReference>
<dbReference type="InterPro" id="IPR043519">
    <property type="entry name" value="NT_sf"/>
</dbReference>
<dbReference type="EMBL" id="FOBS01000031">
    <property type="protein sequence ID" value="SEM66335.1"/>
    <property type="molecule type" value="Genomic_DNA"/>
</dbReference>
<dbReference type="GO" id="GO:0005524">
    <property type="term" value="F:ATP binding"/>
    <property type="evidence" value="ECO:0007669"/>
    <property type="project" value="UniProtKB-UniRule"/>
</dbReference>
<evidence type="ECO:0000256" key="5">
    <source>
        <dbReference type="ARBA" id="ARBA00022884"/>
    </source>
</evidence>
<feature type="region of interest" description="Disordered" evidence="9">
    <location>
        <begin position="106"/>
        <end position="125"/>
    </location>
</feature>
<name>A0A1H8A6F3_9BACT</name>
<feature type="domain" description="Polymerase A arginine-rich C-terminal" evidence="11">
    <location>
        <begin position="322"/>
        <end position="436"/>
    </location>
</feature>
<dbReference type="Pfam" id="PF01743">
    <property type="entry name" value="PolyA_pol"/>
    <property type="match status" value="1"/>
</dbReference>
<evidence type="ECO:0000259" key="11">
    <source>
        <dbReference type="Pfam" id="PF12626"/>
    </source>
</evidence>
<evidence type="ECO:0000256" key="8">
    <source>
        <dbReference type="RuleBase" id="RU003953"/>
    </source>
</evidence>
<dbReference type="SUPFAM" id="SSF81891">
    <property type="entry name" value="Poly A polymerase C-terminal region-like"/>
    <property type="match status" value="1"/>
</dbReference>
<feature type="domain" description="tRNA nucleotidyltransferase/poly(A) polymerase RNA and SrmB- binding" evidence="12">
    <location>
        <begin position="207"/>
        <end position="269"/>
    </location>
</feature>
<dbReference type="Proteomes" id="UP000198744">
    <property type="component" value="Unassembled WGS sequence"/>
</dbReference>
<keyword evidence="4 7" id="KW-0067">ATP-binding</keyword>
<evidence type="ECO:0000256" key="3">
    <source>
        <dbReference type="ARBA" id="ARBA00022741"/>
    </source>
</evidence>
<dbReference type="EC" id="2.7.7.19" evidence="7"/>
<evidence type="ECO:0000313" key="13">
    <source>
        <dbReference type="EMBL" id="SEM66335.1"/>
    </source>
</evidence>
<comment type="function">
    <text evidence="7">Adds poly(A) tail to the 3' end of many RNAs, which usually targets these RNAs for decay. Plays a significant role in the global control of gene expression, through influencing the rate of transcript degradation, and in the general RNA quality control.</text>
</comment>
<feature type="active site" evidence="7">
    <location>
        <position position="58"/>
    </location>
</feature>
<protein>
    <recommendedName>
        <fullName evidence="7">Poly(A) polymerase I</fullName>
        <shortName evidence="7">PAP I</shortName>
        <ecNumber evidence="7">2.7.7.19</ecNumber>
    </recommendedName>
</protein>
<feature type="active site" evidence="7">
    <location>
        <position position="149"/>
    </location>
</feature>
<dbReference type="Gene3D" id="1.10.3090.10">
    <property type="entry name" value="cca-adding enzyme, domain 2"/>
    <property type="match status" value="1"/>
</dbReference>
<comment type="catalytic activity">
    <reaction evidence="7">
        <text>RNA(n) + ATP = RNA(n)-3'-adenine ribonucleotide + diphosphate</text>
        <dbReference type="Rhea" id="RHEA:11332"/>
        <dbReference type="Rhea" id="RHEA-COMP:14527"/>
        <dbReference type="Rhea" id="RHEA-COMP:17347"/>
        <dbReference type="ChEBI" id="CHEBI:30616"/>
        <dbReference type="ChEBI" id="CHEBI:33019"/>
        <dbReference type="ChEBI" id="CHEBI:140395"/>
        <dbReference type="ChEBI" id="CHEBI:173115"/>
        <dbReference type="EC" id="2.7.7.19"/>
    </reaction>
</comment>
<evidence type="ECO:0000256" key="9">
    <source>
        <dbReference type="SAM" id="MobiDB-lite"/>
    </source>
</evidence>
<dbReference type="GO" id="GO:0043633">
    <property type="term" value="P:polyadenylation-dependent RNA catabolic process"/>
    <property type="evidence" value="ECO:0007669"/>
    <property type="project" value="InterPro"/>
</dbReference>
<evidence type="ECO:0000259" key="12">
    <source>
        <dbReference type="Pfam" id="PF12627"/>
    </source>
</evidence>
<dbReference type="GO" id="GO:1990817">
    <property type="term" value="F:poly(A) RNA polymerase activity"/>
    <property type="evidence" value="ECO:0007669"/>
    <property type="project" value="UniProtKB-UniRule"/>
</dbReference>
<evidence type="ECO:0000256" key="4">
    <source>
        <dbReference type="ARBA" id="ARBA00022840"/>
    </source>
</evidence>
<keyword evidence="14" id="KW-1185">Reference proteome</keyword>
<evidence type="ECO:0000256" key="6">
    <source>
        <dbReference type="ARBA" id="ARBA00023163"/>
    </source>
</evidence>
<proteinExistence type="inferred from homology"/>
<dbReference type="STRING" id="43775.SAMN04489760_13132"/>
<feature type="compositionally biased region" description="Basic residues" evidence="9">
    <location>
        <begin position="427"/>
        <end position="439"/>
    </location>
</feature>
<evidence type="ECO:0000259" key="10">
    <source>
        <dbReference type="Pfam" id="PF01743"/>
    </source>
</evidence>
<dbReference type="FunFam" id="3.30.460.10:FF:000035">
    <property type="entry name" value="Poly(A) polymerase I"/>
    <property type="match status" value="1"/>
</dbReference>
<evidence type="ECO:0000256" key="2">
    <source>
        <dbReference type="ARBA" id="ARBA00022679"/>
    </source>
</evidence>
<evidence type="ECO:0000256" key="7">
    <source>
        <dbReference type="HAMAP-Rule" id="MF_00957"/>
    </source>
</evidence>
<feature type="domain" description="Poly A polymerase head" evidence="10">
    <location>
        <begin position="40"/>
        <end position="180"/>
    </location>
</feature>
<evidence type="ECO:0000256" key="1">
    <source>
        <dbReference type="ARBA" id="ARBA00022664"/>
    </source>
</evidence>
<dbReference type="InterPro" id="IPR052191">
    <property type="entry name" value="tRNA_ntf/polyA_polymerase_I"/>
</dbReference>
<feature type="active site" evidence="7">
    <location>
        <position position="60"/>
    </location>
</feature>
<dbReference type="HAMAP" id="MF_00957">
    <property type="entry name" value="PolyA_pol"/>
    <property type="match status" value="1"/>
</dbReference>
<dbReference type="GO" id="GO:0003723">
    <property type="term" value="F:RNA binding"/>
    <property type="evidence" value="ECO:0007669"/>
    <property type="project" value="UniProtKB-UniRule"/>
</dbReference>
<dbReference type="GO" id="GO:0006397">
    <property type="term" value="P:mRNA processing"/>
    <property type="evidence" value="ECO:0007669"/>
    <property type="project" value="UniProtKB-KW"/>
</dbReference>
<dbReference type="InterPro" id="IPR002646">
    <property type="entry name" value="PolA_pol_head_dom"/>
</dbReference>
<dbReference type="InterPro" id="IPR032828">
    <property type="entry name" value="PolyA_RNA-bd"/>
</dbReference>
<feature type="region of interest" description="Disordered" evidence="9">
    <location>
        <begin position="412"/>
        <end position="445"/>
    </location>
</feature>
<dbReference type="InterPro" id="IPR025866">
    <property type="entry name" value="PolyA_pol_arg_C_dom"/>
</dbReference>
<gene>
    <name evidence="7" type="primary">pcnB</name>
    <name evidence="13" type="ORF">SAMN04489760_13132</name>
</gene>
<dbReference type="SUPFAM" id="SSF81301">
    <property type="entry name" value="Nucleotidyltransferase"/>
    <property type="match status" value="1"/>
</dbReference>
<keyword evidence="1 7" id="KW-0507">mRNA processing</keyword>
<dbReference type="InterPro" id="IPR010206">
    <property type="entry name" value="PolA_pol_I"/>
</dbReference>
<dbReference type="PANTHER" id="PTHR43051:SF1">
    <property type="entry name" value="POLYNUCLEOTIDE ADENYLYLTRANSFERASE FAMILY PROTEIN"/>
    <property type="match status" value="1"/>
</dbReference>
<dbReference type="CDD" id="cd05398">
    <property type="entry name" value="NT_ClassII-CCAase"/>
    <property type="match status" value="1"/>
</dbReference>
<dbReference type="Pfam" id="PF12626">
    <property type="entry name" value="PolyA_pol_arg_C"/>
    <property type="match status" value="1"/>
</dbReference>
<dbReference type="NCBIfam" id="TIGR01942">
    <property type="entry name" value="pcnB"/>
    <property type="match status" value="1"/>
</dbReference>
<keyword evidence="3 7" id="KW-0547">Nucleotide-binding</keyword>
<sequence length="445" mass="50338">MVQTMQPRILPRKEHRISRKQISPNVLRTLYRLRDKGFIAYLVGGCVRDLLLERTPKDFDIATNATPNQIKRLFRNCRLVGRRFRLAHLHFQDEILEVSTFRAAAPSDEGDMDEPGPENRPVRHLKDSDGMVLRDNVFGTPEEDALRRDFTINALVYNIADFSVIDYSTGLSDLHGGLIRPIGDPYERFTEDPVRMLRAVRFAATHNFAIEPATWESLCELSSTISRASPARLYEEILKLFLLGAAQSVFSLLEISGLLTALFPMLSQWLSRSSHLRAIVFGNLECLDRLCQSGAPPSPSLFFAAFFGPSLEEAVSERQRDGIPRQQALDAVCAASLQEIRKTVSIPGPVGTQLRNILAMQPSMHRRPPRRPSVMVNRPEFADALAYLRLTAESRRESQDVLKWWEAFLAGTPPSMDSAPPTNTASAKRRRKRRRRHRPATPISM</sequence>
<evidence type="ECO:0000313" key="14">
    <source>
        <dbReference type="Proteomes" id="UP000198744"/>
    </source>
</evidence>
<keyword evidence="2 7" id="KW-0808">Transferase</keyword>
<dbReference type="AlphaFoldDB" id="A0A1H8A6F3"/>
<organism evidence="13 14">
    <name type="scientific">Syntrophus gentianae</name>
    <dbReference type="NCBI Taxonomy" id="43775"/>
    <lineage>
        <taxon>Bacteria</taxon>
        <taxon>Pseudomonadati</taxon>
        <taxon>Thermodesulfobacteriota</taxon>
        <taxon>Syntrophia</taxon>
        <taxon>Syntrophales</taxon>
        <taxon>Syntrophaceae</taxon>
        <taxon>Syntrophus</taxon>
    </lineage>
</organism>
<dbReference type="PANTHER" id="PTHR43051">
    <property type="entry name" value="POLYNUCLEOTIDE ADENYLYLTRANSFERASE FAMILY PROTEIN"/>
    <property type="match status" value="1"/>
</dbReference>
<reference evidence="13 14" key="1">
    <citation type="submission" date="2016-10" db="EMBL/GenBank/DDBJ databases">
        <authorList>
            <person name="de Groot N.N."/>
        </authorList>
    </citation>
    <scope>NUCLEOTIDE SEQUENCE [LARGE SCALE GENOMIC DNA]</scope>
    <source>
        <strain evidence="13 14">DSM 8423</strain>
    </source>
</reference>